<dbReference type="GeneID" id="33558725"/>
<dbReference type="RefSeq" id="XP_021868382.1">
    <property type="nucleotide sequence ID" value="XM_022016916.1"/>
</dbReference>
<evidence type="ECO:0000259" key="6">
    <source>
        <dbReference type="PROSITE" id="PS51084"/>
    </source>
</evidence>
<dbReference type="PANTHER" id="PTHR12486">
    <property type="entry name" value="APRATAXIN-RELATED"/>
    <property type="match status" value="1"/>
</dbReference>
<keyword evidence="8" id="KW-1185">Reference proteome</keyword>
<dbReference type="InterPro" id="IPR001310">
    <property type="entry name" value="Histidine_triad_HIT"/>
</dbReference>
<organism evidence="7 8">
    <name type="scientific">Kockovaella imperatae</name>
    <dbReference type="NCBI Taxonomy" id="4999"/>
    <lineage>
        <taxon>Eukaryota</taxon>
        <taxon>Fungi</taxon>
        <taxon>Dikarya</taxon>
        <taxon>Basidiomycota</taxon>
        <taxon>Agaricomycotina</taxon>
        <taxon>Tremellomycetes</taxon>
        <taxon>Tremellales</taxon>
        <taxon>Cuniculitremaceae</taxon>
        <taxon>Kockovaella</taxon>
    </lineage>
</organism>
<dbReference type="PROSITE" id="PS51084">
    <property type="entry name" value="HIT_2"/>
    <property type="match status" value="1"/>
</dbReference>
<dbReference type="PRINTS" id="PR00332">
    <property type="entry name" value="HISTRIAD"/>
</dbReference>
<dbReference type="GO" id="GO:0000166">
    <property type="term" value="F:nucleotide binding"/>
    <property type="evidence" value="ECO:0007669"/>
    <property type="project" value="UniProtKB-KW"/>
</dbReference>
<dbReference type="OrthoDB" id="1915375at2759"/>
<dbReference type="InParanoid" id="A0A1Y1U983"/>
<dbReference type="EMBL" id="NBSH01000015">
    <property type="protein sequence ID" value="ORX34104.1"/>
    <property type="molecule type" value="Genomic_DNA"/>
</dbReference>
<sequence length="167" mass="18430">MPRWLSCFPSRPSQSLEIDTAGRLPGCVFCHVSVERGFAVVHEDECLIAFKDRSPQAETRLLIIPKTHIASSVRDLRSSHVQLVKGMVDLGHRLSPAEDSNMGFHIPPFSSVPHLHLHVMSGRRTTLGKLKYPVAQRNGGKGWPWFVTADQTLDILEQGGTIGVGKS</sequence>
<evidence type="ECO:0000313" key="8">
    <source>
        <dbReference type="Proteomes" id="UP000193218"/>
    </source>
</evidence>
<dbReference type="STRING" id="4999.A0A1Y1U983"/>
<protein>
    <submittedName>
        <fullName evidence="7">HIT-like domain-containing protein</fullName>
    </submittedName>
</protein>
<dbReference type="Gene3D" id="3.30.428.10">
    <property type="entry name" value="HIT-like"/>
    <property type="match status" value="1"/>
</dbReference>
<dbReference type="SUPFAM" id="SSF54197">
    <property type="entry name" value="HIT-like"/>
    <property type="match status" value="1"/>
</dbReference>
<feature type="short sequence motif" description="Histidine triad motif" evidence="4 5">
    <location>
        <begin position="114"/>
        <end position="118"/>
    </location>
</feature>
<dbReference type="Pfam" id="PF11969">
    <property type="entry name" value="DcpS_C"/>
    <property type="match status" value="1"/>
</dbReference>
<dbReference type="Proteomes" id="UP000193218">
    <property type="component" value="Unassembled WGS sequence"/>
</dbReference>
<dbReference type="PANTHER" id="PTHR12486:SF5">
    <property type="entry name" value="ADENOSINE 5'-MONOPHOSPHORAMIDASE HINT3"/>
    <property type="match status" value="1"/>
</dbReference>
<reference evidence="7 8" key="1">
    <citation type="submission" date="2017-03" db="EMBL/GenBank/DDBJ databases">
        <title>Widespread Adenine N6-methylation of Active Genes in Fungi.</title>
        <authorList>
            <consortium name="DOE Joint Genome Institute"/>
            <person name="Mondo S.J."/>
            <person name="Dannebaum R.O."/>
            <person name="Kuo R.C."/>
            <person name="Louie K.B."/>
            <person name="Bewick A.J."/>
            <person name="Labutti K."/>
            <person name="Haridas S."/>
            <person name="Kuo A."/>
            <person name="Salamov A."/>
            <person name="Ahrendt S.R."/>
            <person name="Lau R."/>
            <person name="Bowen B.P."/>
            <person name="Lipzen A."/>
            <person name="Sullivan W."/>
            <person name="Andreopoulos W.B."/>
            <person name="Clum A."/>
            <person name="Lindquist E."/>
            <person name="Daum C."/>
            <person name="Northen T.R."/>
            <person name="Ramamoorthy G."/>
            <person name="Schmitz R.J."/>
            <person name="Gryganskyi A."/>
            <person name="Culley D."/>
            <person name="Magnuson J."/>
            <person name="James T.Y."/>
            <person name="O'Malley M.A."/>
            <person name="Stajich J.E."/>
            <person name="Spatafora J.W."/>
            <person name="Visel A."/>
            <person name="Grigoriev I.V."/>
        </authorList>
    </citation>
    <scope>NUCLEOTIDE SEQUENCE [LARGE SCALE GENOMIC DNA]</scope>
    <source>
        <strain evidence="7 8">NRRL Y-17943</strain>
    </source>
</reference>
<evidence type="ECO:0000256" key="5">
    <source>
        <dbReference type="PROSITE-ProRule" id="PRU00464"/>
    </source>
</evidence>
<evidence type="ECO:0000256" key="2">
    <source>
        <dbReference type="ARBA" id="ARBA00022801"/>
    </source>
</evidence>
<dbReference type="InterPro" id="IPR036265">
    <property type="entry name" value="HIT-like_sf"/>
</dbReference>
<evidence type="ECO:0000256" key="4">
    <source>
        <dbReference type="PIRSR" id="PIRSR601310-3"/>
    </source>
</evidence>
<keyword evidence="1" id="KW-0547">Nucleotide-binding</keyword>
<evidence type="ECO:0000256" key="1">
    <source>
        <dbReference type="ARBA" id="ARBA00022741"/>
    </source>
</evidence>
<dbReference type="InterPro" id="IPR011146">
    <property type="entry name" value="HIT-like"/>
</dbReference>
<comment type="caution">
    <text evidence="7">The sequence shown here is derived from an EMBL/GenBank/DDBJ whole genome shotgun (WGS) entry which is preliminary data.</text>
</comment>
<proteinExistence type="predicted"/>
<feature type="domain" description="HIT" evidence="6">
    <location>
        <begin position="28"/>
        <end position="132"/>
    </location>
</feature>
<name>A0A1Y1U983_9TREE</name>
<dbReference type="GO" id="GO:0016787">
    <property type="term" value="F:hydrolase activity"/>
    <property type="evidence" value="ECO:0007669"/>
    <property type="project" value="UniProtKB-KW"/>
</dbReference>
<accession>A0A1Y1U983</accession>
<evidence type="ECO:0000313" key="7">
    <source>
        <dbReference type="EMBL" id="ORX34104.1"/>
    </source>
</evidence>
<evidence type="ECO:0000256" key="3">
    <source>
        <dbReference type="PIRSR" id="PIRSR601310-1"/>
    </source>
</evidence>
<keyword evidence="2" id="KW-0378">Hydrolase</keyword>
<dbReference type="AlphaFoldDB" id="A0A1Y1U983"/>
<feature type="active site" description="Tele-AMP-histidine intermediate" evidence="3">
    <location>
        <position position="116"/>
    </location>
</feature>
<gene>
    <name evidence="7" type="ORF">BD324DRAFT_636629</name>
</gene>